<dbReference type="GO" id="GO:0045454">
    <property type="term" value="P:cell redox homeostasis"/>
    <property type="evidence" value="ECO:0007669"/>
    <property type="project" value="TreeGrafter"/>
</dbReference>
<dbReference type="InterPro" id="IPR051548">
    <property type="entry name" value="Grx-like_ET"/>
</dbReference>
<dbReference type="InterPro" id="IPR036249">
    <property type="entry name" value="Thioredoxin-like_sf"/>
</dbReference>
<reference evidence="2" key="1">
    <citation type="submission" date="2010-07" db="EMBL/GenBank/DDBJ databases">
        <authorList>
            <consortium name="CONSOLIDER consortium CSD2007-00005"/>
            <person name="Guazzaroni M.-E."/>
            <person name="Richter M."/>
            <person name="Garcia-Salamanca A."/>
            <person name="Yarza P."/>
            <person name="Ferrer M."/>
        </authorList>
    </citation>
    <scope>NUCLEOTIDE SEQUENCE</scope>
</reference>
<protein>
    <submittedName>
        <fullName evidence="2">Protein containing Glutaredoxin domain</fullName>
    </submittedName>
</protein>
<sequence>MKVEIFSTPSCMYCNMMKAYLKQNNIEYIDYNVAEDHARAKEMVELTGQMGVPVSKIGEDVIIGFDQPRIAQL</sequence>
<dbReference type="PROSITE" id="PS51354">
    <property type="entry name" value="GLUTAREDOXIN_2"/>
    <property type="match status" value="1"/>
</dbReference>
<evidence type="ECO:0000259" key="1">
    <source>
        <dbReference type="Pfam" id="PF00462"/>
    </source>
</evidence>
<reference evidence="2" key="2">
    <citation type="journal article" date="2011" name="Microb. Ecol.">
        <title>Taxonomic and Functional Metagenomic Profiling of the Microbial Community in the Anoxic Sediment of a Sub-saline Shallow Lake (Laguna de Carrizo, Central Spain).</title>
        <authorList>
            <person name="Ferrer M."/>
            <person name="Guazzaroni M.E."/>
            <person name="Richter M."/>
            <person name="Garcia-Salamanca A."/>
            <person name="Yarza P."/>
            <person name="Suarez-Suarez A."/>
            <person name="Solano J."/>
            <person name="Alcaide M."/>
            <person name="van Dillewijn P."/>
            <person name="Molina-Henares M.A."/>
            <person name="Lopez-Cortes N."/>
            <person name="Al-Ramahi Y."/>
            <person name="Guerrero C."/>
            <person name="Acosta A."/>
            <person name="de Eugenio L.I."/>
            <person name="Martinez V."/>
            <person name="Marques S."/>
            <person name="Rojo F."/>
            <person name="Santero E."/>
            <person name="Genilloud O."/>
            <person name="Perez-Perez J."/>
            <person name="Rossello-Mora R."/>
            <person name="Ramos J.L."/>
        </authorList>
    </citation>
    <scope>NUCLEOTIDE SEQUENCE</scope>
</reference>
<dbReference type="GO" id="GO:0009055">
    <property type="term" value="F:electron transfer activity"/>
    <property type="evidence" value="ECO:0007669"/>
    <property type="project" value="TreeGrafter"/>
</dbReference>
<dbReference type="CDD" id="cd02976">
    <property type="entry name" value="NrdH"/>
    <property type="match status" value="1"/>
</dbReference>
<dbReference type="PANTHER" id="PTHR34386">
    <property type="entry name" value="GLUTAREDOXIN"/>
    <property type="match status" value="1"/>
</dbReference>
<name>D9PGW8_9ZZZZ</name>
<proteinExistence type="predicted"/>
<accession>D9PGW8</accession>
<evidence type="ECO:0000313" key="2">
    <source>
        <dbReference type="EMBL" id="EFK97197.1"/>
    </source>
</evidence>
<dbReference type="InterPro" id="IPR002109">
    <property type="entry name" value="Glutaredoxin"/>
</dbReference>
<dbReference type="PANTHER" id="PTHR34386:SF1">
    <property type="entry name" value="GLUTAREDOXIN-LIKE PROTEIN NRDH"/>
    <property type="match status" value="1"/>
</dbReference>
<dbReference type="Gene3D" id="3.40.30.10">
    <property type="entry name" value="Glutaredoxin"/>
    <property type="match status" value="1"/>
</dbReference>
<gene>
    <name evidence="2" type="ORF">LDC_0765</name>
</gene>
<feature type="domain" description="Glutaredoxin" evidence="1">
    <location>
        <begin position="3"/>
        <end position="61"/>
    </location>
</feature>
<feature type="non-terminal residue" evidence="2">
    <location>
        <position position="73"/>
    </location>
</feature>
<dbReference type="SUPFAM" id="SSF52833">
    <property type="entry name" value="Thioredoxin-like"/>
    <property type="match status" value="1"/>
</dbReference>
<dbReference type="EMBL" id="ADZX01000331">
    <property type="protein sequence ID" value="EFK97197.1"/>
    <property type="molecule type" value="Genomic_DNA"/>
</dbReference>
<dbReference type="Pfam" id="PF00462">
    <property type="entry name" value="Glutaredoxin"/>
    <property type="match status" value="1"/>
</dbReference>
<comment type="caution">
    <text evidence="2">The sequence shown here is derived from an EMBL/GenBank/DDBJ whole genome shotgun (WGS) entry which is preliminary data.</text>
</comment>
<dbReference type="AlphaFoldDB" id="D9PGW8"/>
<organism evidence="2">
    <name type="scientific">sediment metagenome</name>
    <dbReference type="NCBI Taxonomy" id="749907"/>
    <lineage>
        <taxon>unclassified sequences</taxon>
        <taxon>metagenomes</taxon>
        <taxon>ecological metagenomes</taxon>
    </lineage>
</organism>